<gene>
    <name evidence="1" type="ORF">H5P30_21550</name>
</gene>
<dbReference type="EMBL" id="JACHVA010000143">
    <property type="protein sequence ID" value="MBC2604374.1"/>
    <property type="molecule type" value="Genomic_DNA"/>
</dbReference>
<organism evidence="1 2">
    <name type="scientific">Puniceicoccus vermicola</name>
    <dbReference type="NCBI Taxonomy" id="388746"/>
    <lineage>
        <taxon>Bacteria</taxon>
        <taxon>Pseudomonadati</taxon>
        <taxon>Verrucomicrobiota</taxon>
        <taxon>Opitutia</taxon>
        <taxon>Puniceicoccales</taxon>
        <taxon>Puniceicoccaceae</taxon>
        <taxon>Puniceicoccus</taxon>
    </lineage>
</organism>
<dbReference type="InterPro" id="IPR021730">
    <property type="entry name" value="YdbH"/>
</dbReference>
<dbReference type="Proteomes" id="UP000525652">
    <property type="component" value="Unassembled WGS sequence"/>
</dbReference>
<name>A0A7X1B2V4_9BACT</name>
<evidence type="ECO:0000313" key="2">
    <source>
        <dbReference type="Proteomes" id="UP000525652"/>
    </source>
</evidence>
<reference evidence="1 2" key="1">
    <citation type="submission" date="2020-07" db="EMBL/GenBank/DDBJ databases">
        <authorList>
            <person name="Feng X."/>
        </authorList>
    </citation>
    <scope>NUCLEOTIDE SEQUENCE [LARGE SCALE GENOMIC DNA]</scope>
    <source>
        <strain evidence="1 2">JCM14086</strain>
    </source>
</reference>
<accession>A0A7X1B2V4</accession>
<protein>
    <submittedName>
        <fullName evidence="1">YdbH domain-containing protein</fullName>
    </submittedName>
</protein>
<sequence length="613" mass="66862">MKRFFLIAFASLVVIVLAAWFSLPSVIEMAVRFGFQKAGFSDPEIRGIGVTLTSSSVEGVTADWPDGSVGIEEAEVRYRIPRLIRGSADSVRLSGVSIEYAPSKDREEEETKEEESVEEEGAFRKFAMPSIPSIPLSRFWLESFRFKWEEREPVLANLGALFEEHRLEAYAAVPNRDTMLGLVGKVGGNRMRAASGYLSVEDPMAWIRWAFAGSAVSDVLHLESFGLRAAAQWTKDPSRFDFPVLNVEAKLKNLKAGAGDREVEAPEIILEAEAIPGADRVDLFYGVSGLPAGLAVHGIQSLRFDPILSGDGWLGIGPIRGESVSLPFSLGGDLSVLRIGGELGALFHGTGPVDAPVVRGFVRVAGGQLGIQDTPVILDGFRGWLGLELLPDLATLGMQTLEWDRVEYDRFRSGPGRIDWSLSPEKVLQVDRFEWKLLGGELSLDEPSSLNLTDPGRDFDASLHLRGIDLDEVVRVARLDEVEATGRMSGRVRVAAKEGKLIALEAGLDLDSSQEATIRFKDPEWVAEALGGGAGNSDVLTRAVSDLRLKSLHVEVFFLRKGAKNTFIEISGSSRAPDIQAPSINLDFNFQIPFEKVFRLVLLGKQISLSAGG</sequence>
<keyword evidence="2" id="KW-1185">Reference proteome</keyword>
<dbReference type="AlphaFoldDB" id="A0A7X1B2V4"/>
<evidence type="ECO:0000313" key="1">
    <source>
        <dbReference type="EMBL" id="MBC2604374.1"/>
    </source>
</evidence>
<proteinExistence type="predicted"/>
<dbReference type="Pfam" id="PF11739">
    <property type="entry name" value="YdbH-like"/>
    <property type="match status" value="1"/>
</dbReference>
<comment type="caution">
    <text evidence="1">The sequence shown here is derived from an EMBL/GenBank/DDBJ whole genome shotgun (WGS) entry which is preliminary data.</text>
</comment>